<evidence type="ECO:0008006" key="7">
    <source>
        <dbReference type="Google" id="ProtNLM"/>
    </source>
</evidence>
<keyword evidence="2 4" id="KW-0732">Signal</keyword>
<evidence type="ECO:0000313" key="5">
    <source>
        <dbReference type="EMBL" id="KAJ9667501.1"/>
    </source>
</evidence>
<accession>A0ABQ9NYP6</accession>
<dbReference type="EMBL" id="JAPDRL010000012">
    <property type="protein sequence ID" value="KAJ9667501.1"/>
    <property type="molecule type" value="Genomic_DNA"/>
</dbReference>
<feature type="signal peptide" evidence="4">
    <location>
        <begin position="1"/>
        <end position="19"/>
    </location>
</feature>
<protein>
    <recommendedName>
        <fullName evidence="7">Ice-binding protein</fullName>
    </recommendedName>
</protein>
<sequence>MLSLATFCCGLALAAFTDAQISLGRAAPFGIVATTAITSTGATIVDGQLGIFPNDETSITGFPPGISGPVFGGDATAQAARDDATSAYTALAALTPTTSLTGQDLGGMTLSGGVYNFASSGGLTGILTLDGQGNPNTLFVFQFGSTLTTASASSVVLINGAQACNVFWQVGSSATLGTTTNFAGNILAYASITGNAGVTVQGGLYALTAAVTLIEDIITAQGSCGAPVPASSTTASPTTLTMITSTAAYTTSTAAYTTTPASTVTITSTVVVTESASPASTVTVTASGTAATTTVTDTVATSYTKCTSTTTKTSTMSTTKTAKAPQCTSTAKAAAKDKRAQPATKTVTVTSTKKGGGPPTSTVTKGKAKSTKMVKTTHTSTTSTYWTTKTTSMTYIATMTPKCTTKAAAVRRYQRM</sequence>
<evidence type="ECO:0000313" key="6">
    <source>
        <dbReference type="Proteomes" id="UP001172684"/>
    </source>
</evidence>
<dbReference type="InterPro" id="IPR021884">
    <property type="entry name" value="Ice-bd_prot"/>
</dbReference>
<feature type="compositionally biased region" description="Low complexity" evidence="3">
    <location>
        <begin position="344"/>
        <end position="365"/>
    </location>
</feature>
<gene>
    <name evidence="5" type="ORF">H2201_002370</name>
</gene>
<proteinExistence type="inferred from homology"/>
<dbReference type="Pfam" id="PF11999">
    <property type="entry name" value="Ice_binding"/>
    <property type="match status" value="1"/>
</dbReference>
<organism evidence="5 6">
    <name type="scientific">Coniosporium apollinis</name>
    <dbReference type="NCBI Taxonomy" id="61459"/>
    <lineage>
        <taxon>Eukaryota</taxon>
        <taxon>Fungi</taxon>
        <taxon>Dikarya</taxon>
        <taxon>Ascomycota</taxon>
        <taxon>Pezizomycotina</taxon>
        <taxon>Dothideomycetes</taxon>
        <taxon>Dothideomycetes incertae sedis</taxon>
        <taxon>Coniosporium</taxon>
    </lineage>
</organism>
<comment type="caution">
    <text evidence="5">The sequence shown here is derived from an EMBL/GenBank/DDBJ whole genome shotgun (WGS) entry which is preliminary data.</text>
</comment>
<feature type="chain" id="PRO_5046380049" description="Ice-binding protein" evidence="4">
    <location>
        <begin position="20"/>
        <end position="416"/>
    </location>
</feature>
<keyword evidence="6" id="KW-1185">Reference proteome</keyword>
<feature type="region of interest" description="Disordered" evidence="3">
    <location>
        <begin position="333"/>
        <end position="374"/>
    </location>
</feature>
<name>A0ABQ9NYP6_9PEZI</name>
<dbReference type="Proteomes" id="UP001172684">
    <property type="component" value="Unassembled WGS sequence"/>
</dbReference>
<comment type="similarity">
    <text evidence="1">Belongs to the ice-binding protein family.</text>
</comment>
<evidence type="ECO:0000256" key="2">
    <source>
        <dbReference type="ARBA" id="ARBA00022729"/>
    </source>
</evidence>
<evidence type="ECO:0000256" key="4">
    <source>
        <dbReference type="SAM" id="SignalP"/>
    </source>
</evidence>
<evidence type="ECO:0000256" key="3">
    <source>
        <dbReference type="SAM" id="MobiDB-lite"/>
    </source>
</evidence>
<evidence type="ECO:0000256" key="1">
    <source>
        <dbReference type="ARBA" id="ARBA00005445"/>
    </source>
</evidence>
<reference evidence="5" key="1">
    <citation type="submission" date="2022-10" db="EMBL/GenBank/DDBJ databases">
        <title>Culturing micro-colonial fungi from biological soil crusts in the Mojave desert and describing Neophaeococcomyces mojavensis, and introducing the new genera and species Taxawa tesnikishii.</title>
        <authorList>
            <person name="Kurbessoian T."/>
            <person name="Stajich J.E."/>
        </authorList>
    </citation>
    <scope>NUCLEOTIDE SEQUENCE</scope>
    <source>
        <strain evidence="5">TK_1</strain>
    </source>
</reference>